<gene>
    <name evidence="2" type="ORF">HID58_022558</name>
</gene>
<protein>
    <submittedName>
        <fullName evidence="2">Uncharacterized protein</fullName>
    </submittedName>
</protein>
<name>A0ABQ8D1X8_BRANA</name>
<dbReference type="EMBL" id="JAGKQM010000006">
    <property type="protein sequence ID" value="KAH0922540.1"/>
    <property type="molecule type" value="Genomic_DNA"/>
</dbReference>
<comment type="caution">
    <text evidence="2">The sequence shown here is derived from an EMBL/GenBank/DDBJ whole genome shotgun (WGS) entry which is preliminary data.</text>
</comment>
<reference evidence="2 3" key="1">
    <citation type="submission" date="2021-05" db="EMBL/GenBank/DDBJ databases">
        <title>Genome Assembly of Synthetic Allotetraploid Brassica napus Reveals Homoeologous Exchanges between Subgenomes.</title>
        <authorList>
            <person name="Davis J.T."/>
        </authorList>
    </citation>
    <scope>NUCLEOTIDE SEQUENCE [LARGE SCALE GENOMIC DNA]</scope>
    <source>
        <strain evidence="3">cv. Da-Ae</strain>
        <tissue evidence="2">Seedling</tissue>
    </source>
</reference>
<dbReference type="Proteomes" id="UP000824890">
    <property type="component" value="Unassembled WGS sequence"/>
</dbReference>
<evidence type="ECO:0000313" key="3">
    <source>
        <dbReference type="Proteomes" id="UP000824890"/>
    </source>
</evidence>
<accession>A0ABQ8D1X8</accession>
<feature type="compositionally biased region" description="Basic and acidic residues" evidence="1">
    <location>
        <begin position="1"/>
        <end position="24"/>
    </location>
</feature>
<keyword evidence="3" id="KW-1185">Reference proteome</keyword>
<feature type="region of interest" description="Disordered" evidence="1">
    <location>
        <begin position="1"/>
        <end position="44"/>
    </location>
</feature>
<evidence type="ECO:0000256" key="1">
    <source>
        <dbReference type="SAM" id="MobiDB-lite"/>
    </source>
</evidence>
<proteinExistence type="predicted"/>
<sequence length="67" mass="7243">MFEEDKPCDSFHSKSDSMAPRDQRSLSVGFSKSKLHDRTETKSGTNGVFSVKLANAFSVLDGASDTG</sequence>
<organism evidence="2 3">
    <name type="scientific">Brassica napus</name>
    <name type="common">Rape</name>
    <dbReference type="NCBI Taxonomy" id="3708"/>
    <lineage>
        <taxon>Eukaryota</taxon>
        <taxon>Viridiplantae</taxon>
        <taxon>Streptophyta</taxon>
        <taxon>Embryophyta</taxon>
        <taxon>Tracheophyta</taxon>
        <taxon>Spermatophyta</taxon>
        <taxon>Magnoliopsida</taxon>
        <taxon>eudicotyledons</taxon>
        <taxon>Gunneridae</taxon>
        <taxon>Pentapetalae</taxon>
        <taxon>rosids</taxon>
        <taxon>malvids</taxon>
        <taxon>Brassicales</taxon>
        <taxon>Brassicaceae</taxon>
        <taxon>Brassiceae</taxon>
        <taxon>Brassica</taxon>
    </lineage>
</organism>
<evidence type="ECO:0000313" key="2">
    <source>
        <dbReference type="EMBL" id="KAH0922540.1"/>
    </source>
</evidence>